<dbReference type="Gene3D" id="1.20.1250.20">
    <property type="entry name" value="MFS general substrate transporter like domains"/>
    <property type="match status" value="1"/>
</dbReference>
<dbReference type="SUPFAM" id="SSF103473">
    <property type="entry name" value="MFS general substrate transporter"/>
    <property type="match status" value="1"/>
</dbReference>
<feature type="transmembrane region" description="Helical" evidence="1">
    <location>
        <begin position="70"/>
        <end position="89"/>
    </location>
</feature>
<evidence type="ECO:0008006" key="4">
    <source>
        <dbReference type="Google" id="ProtNLM"/>
    </source>
</evidence>
<keyword evidence="3" id="KW-1185">Reference proteome</keyword>
<feature type="transmembrane region" description="Helical" evidence="1">
    <location>
        <begin position="320"/>
        <end position="345"/>
    </location>
</feature>
<feature type="transmembrane region" description="Helical" evidence="1">
    <location>
        <begin position="31"/>
        <end position="50"/>
    </location>
</feature>
<dbReference type="EMBL" id="CP089982">
    <property type="protein sequence ID" value="WXA93161.1"/>
    <property type="molecule type" value="Genomic_DNA"/>
</dbReference>
<dbReference type="PANTHER" id="PTHR43596">
    <property type="entry name" value="ADP,ATP CARRIER PROTEIN"/>
    <property type="match status" value="1"/>
</dbReference>
<dbReference type="Proteomes" id="UP001379533">
    <property type="component" value="Chromosome"/>
</dbReference>
<keyword evidence="1" id="KW-0812">Transmembrane</keyword>
<evidence type="ECO:0000313" key="3">
    <source>
        <dbReference type="Proteomes" id="UP001379533"/>
    </source>
</evidence>
<feature type="transmembrane region" description="Helical" evidence="1">
    <location>
        <begin position="293"/>
        <end position="313"/>
    </location>
</feature>
<feature type="transmembrane region" description="Helical" evidence="1">
    <location>
        <begin position="121"/>
        <end position="144"/>
    </location>
</feature>
<feature type="transmembrane region" description="Helical" evidence="1">
    <location>
        <begin position="244"/>
        <end position="260"/>
    </location>
</feature>
<protein>
    <recommendedName>
        <fullName evidence="4">ADP,ATP carrier protein</fullName>
    </recommendedName>
</protein>
<keyword evidence="1" id="KW-1133">Transmembrane helix</keyword>
<gene>
    <name evidence="2" type="ORF">LZC95_42755</name>
</gene>
<dbReference type="PANTHER" id="PTHR43596:SF1">
    <property type="entry name" value="ADP,ATP CARRIER PROTEIN"/>
    <property type="match status" value="1"/>
</dbReference>
<organism evidence="2 3">
    <name type="scientific">Pendulispora brunnea</name>
    <dbReference type="NCBI Taxonomy" id="2905690"/>
    <lineage>
        <taxon>Bacteria</taxon>
        <taxon>Pseudomonadati</taxon>
        <taxon>Myxococcota</taxon>
        <taxon>Myxococcia</taxon>
        <taxon>Myxococcales</taxon>
        <taxon>Sorangiineae</taxon>
        <taxon>Pendulisporaceae</taxon>
        <taxon>Pendulispora</taxon>
    </lineage>
</organism>
<evidence type="ECO:0000313" key="2">
    <source>
        <dbReference type="EMBL" id="WXA93161.1"/>
    </source>
</evidence>
<sequence>MANAPNAQTSVASRVFARVFRPFAKVEPEETFSVAVLTLTIFLIMMAYYFLKTAREPLVLLYGGAEVKSYASAAQATVLLLALPLYNALVKHVSRMRLLTTVYLFFVSNLILFTLLPASTIAVAFFVWVGVFNMMAVSQAWGFAADIYKPEQGKRLFAIIGVGGSSGAYAGSRIAKTAAALGPQKLMLAASATLVVVVLLFAWVNRSVEPAEEVQKKEETHAEGGIPEQHAAEGTFALFMRDKYLLLAGALSLLVNWVNSNGEYILDRTLLASLGDAPMEQKITFVGSFKGDYFSWVNLVGFLLQLFVVSRVLTKLGPRVALYFLPGVAFIGYTIMLTAPILSLIRIAKISENSLDYSIEKTSFQALFLVASRIEKYVGKMTVETFLVRMGDVFSAGLVWVASMLALSTPAMAGINMALIAIWVVVVFAIGKEHKRRSEESEEMLALEPIRT</sequence>
<keyword evidence="1" id="KW-0472">Membrane</keyword>
<evidence type="ECO:0000256" key="1">
    <source>
        <dbReference type="SAM" id="Phobius"/>
    </source>
</evidence>
<name>A0ABZ2K367_9BACT</name>
<dbReference type="InterPro" id="IPR036259">
    <property type="entry name" value="MFS_trans_sf"/>
</dbReference>
<feature type="transmembrane region" description="Helical" evidence="1">
    <location>
        <begin position="413"/>
        <end position="431"/>
    </location>
</feature>
<feature type="transmembrane region" description="Helical" evidence="1">
    <location>
        <begin position="186"/>
        <end position="204"/>
    </location>
</feature>
<proteinExistence type="predicted"/>
<dbReference type="RefSeq" id="WP_394843758.1">
    <property type="nucleotide sequence ID" value="NZ_CP089982.1"/>
</dbReference>
<accession>A0ABZ2K367</accession>
<reference evidence="2 3" key="1">
    <citation type="submission" date="2021-12" db="EMBL/GenBank/DDBJ databases">
        <title>Discovery of the Pendulisporaceae a myxobacterial family with distinct sporulation behavior and unique specialized metabolism.</title>
        <authorList>
            <person name="Garcia R."/>
            <person name="Popoff A."/>
            <person name="Bader C.D."/>
            <person name="Loehr J."/>
            <person name="Walesch S."/>
            <person name="Walt C."/>
            <person name="Boldt J."/>
            <person name="Bunk B."/>
            <person name="Haeckl F.J.F.P.J."/>
            <person name="Gunesch A.P."/>
            <person name="Birkelbach J."/>
            <person name="Nuebel U."/>
            <person name="Pietschmann T."/>
            <person name="Bach T."/>
            <person name="Mueller R."/>
        </authorList>
    </citation>
    <scope>NUCLEOTIDE SEQUENCE [LARGE SCALE GENOMIC DNA]</scope>
    <source>
        <strain evidence="2 3">MSr12523</strain>
    </source>
</reference>